<dbReference type="GeneID" id="20529293"/>
<feature type="compositionally biased region" description="Low complexity" evidence="3">
    <location>
        <begin position="1234"/>
        <end position="1245"/>
    </location>
</feature>
<evidence type="ECO:0000313" key="4">
    <source>
        <dbReference type="EMBL" id="KCV69154.1"/>
    </source>
</evidence>
<dbReference type="InterPro" id="IPR032675">
    <property type="entry name" value="LRR_dom_sf"/>
</dbReference>
<organism evidence="4">
    <name type="scientific">Fonticula alba</name>
    <name type="common">Slime mold</name>
    <dbReference type="NCBI Taxonomy" id="691883"/>
    <lineage>
        <taxon>Eukaryota</taxon>
        <taxon>Rotosphaerida</taxon>
        <taxon>Fonticulaceae</taxon>
        <taxon>Fonticula</taxon>
    </lineage>
</organism>
<dbReference type="InterPro" id="IPR003591">
    <property type="entry name" value="Leu-rich_rpt_typical-subtyp"/>
</dbReference>
<dbReference type="PROSITE" id="PS51450">
    <property type="entry name" value="LRR"/>
    <property type="match status" value="3"/>
</dbReference>
<dbReference type="eggNOG" id="KOG0619">
    <property type="taxonomic scope" value="Eukaryota"/>
</dbReference>
<proteinExistence type="predicted"/>
<protein>
    <recommendedName>
        <fullName evidence="6">Adenylate cyclase</fullName>
    </recommendedName>
</protein>
<evidence type="ECO:0008006" key="6">
    <source>
        <dbReference type="Google" id="ProtNLM"/>
    </source>
</evidence>
<name>A0A058Z4D7_FONAL</name>
<evidence type="ECO:0000313" key="5">
    <source>
        <dbReference type="Proteomes" id="UP000030693"/>
    </source>
</evidence>
<feature type="compositionally biased region" description="Low complexity" evidence="3">
    <location>
        <begin position="321"/>
        <end position="342"/>
    </location>
</feature>
<feature type="region of interest" description="Disordered" evidence="3">
    <location>
        <begin position="247"/>
        <end position="399"/>
    </location>
</feature>
<dbReference type="RefSeq" id="XP_009496725.1">
    <property type="nucleotide sequence ID" value="XM_009498450.1"/>
</dbReference>
<feature type="region of interest" description="Disordered" evidence="3">
    <location>
        <begin position="1308"/>
        <end position="1395"/>
    </location>
</feature>
<dbReference type="Pfam" id="PF13855">
    <property type="entry name" value="LRR_8"/>
    <property type="match status" value="3"/>
</dbReference>
<dbReference type="PANTHER" id="PTHR24366">
    <property type="entry name" value="IG(IMMUNOGLOBULIN) AND LRR(LEUCINE RICH REPEAT) DOMAINS"/>
    <property type="match status" value="1"/>
</dbReference>
<dbReference type="PANTHER" id="PTHR24366:SF170">
    <property type="entry name" value="RE50361P"/>
    <property type="match status" value="1"/>
</dbReference>
<feature type="compositionally biased region" description="Low complexity" evidence="3">
    <location>
        <begin position="272"/>
        <end position="281"/>
    </location>
</feature>
<gene>
    <name evidence="4" type="ORF">H696_04568</name>
</gene>
<dbReference type="SMART" id="SM00364">
    <property type="entry name" value="LRR_BAC"/>
    <property type="match status" value="11"/>
</dbReference>
<keyword evidence="5" id="KW-1185">Reference proteome</keyword>
<evidence type="ECO:0000256" key="3">
    <source>
        <dbReference type="SAM" id="MobiDB-lite"/>
    </source>
</evidence>
<feature type="region of interest" description="Disordered" evidence="3">
    <location>
        <begin position="1088"/>
        <end position="1118"/>
    </location>
</feature>
<dbReference type="OrthoDB" id="660555at2759"/>
<feature type="compositionally biased region" description="Basic and acidic residues" evidence="3">
    <location>
        <begin position="286"/>
        <end position="295"/>
    </location>
</feature>
<sequence>MVLTPVGPTNAPHGTTLAADPKRRSYIAASASAAPFWPPTQPNVGRSRRPKANRDGANRDNEDDDDDEDDEDDEDDDDDTHVNGSNSVESLPFVGGSGAEDSLGGPGNPTARRGSIQAADALLLGPRPTYRRLPEEPLQMDSLFPSMRSPPAPVAGREDLGTRRSVSLAGSPALGPQHPSTGPPAPSDPRFQHYFSQTPEQQRAMLAAASSVVACNETDPALPSDPMVLLGQHREQQALIQQARIRRAATVRGPPSSGATGNMWPGGSLASPTAPGTAGPPGERGPLADHPDADRVPAGGPGAAGPGPGILPHSPSVDSNLSASASTKGGSTAALSGAAGSGHMSRLLHSRSTSGASPGRHGDATGAQHPDTGSAGAGPPHAVDALSTGGEPSWPRGLASGPNFPWHELVDLVQTHRGALDLSSNALVELPHIIGKMTALKDLFLGDNLLQDLPRSADRLTRLRRVELNNNRLKDLPVGLRRLTQLRRLNLGDNFIQSLTHEINRLTSLEELYLYNNFMVHLPPTLARLECLTILSVVNNALADLPPDFGQYMPHLNQLYLASNQLKQLPSSIGSCKSLIVLRAENNKIESIPPEFVNLHNMIHMSFANNLISIVPPIFEHMARLTTLELQDNDIVSLPQNMFLGMPRLERLCLNNNVLKKLPDQWAYMPSLTYLNLGFNNISEIHDSLPSRFPNLIYLKLSGNRIQKIPLTFRRLQRLRSLHLSTNLLKTIPIRMMKSMARSLQILDLSGNYLQNSCFNALKHLEVVVRLDLSYNCISEIKQPLAPTLTHLFLISNSITKIHPAVLLAHAENLVTLALQGNRLHTIPQEIGQMRQMKLLRLANNPLREIPASITNLSALDNCLVDLGANSASIPINYDYTLSPARHEIESLNCLPTMHACHLTMYLTQEIQVLQRLRSLIDQRAELLHQTFHEHFDDLTQCTFEPPLSMSMQFSSEIPLTGSLLHTLDAGHGLGHAPAPGLAAPHLADPGVPVIHSPMAALSLASGGSSPQFGATIPGAGGAASSGLHMQHATPAPAPAPAMTPSPSGLTVPGSVAAVAAAAAAAFVPGHRRQASSLSIARGVSPAGVSRMSVSHGPPPGPAASTPRTSNASIPAGVASHTFSTNPLIQSYGNHMEQLAQLVDVMRSVSSLGPLARPVGSSTPVGDLPPPGPSPVAHPSQVSHSGDAAPGIGDAGRADSRTSLGESAASGSLTTASPPGPGMGVGLPRLSISPPAGEYAGAPGPDSATEQRPPSGGPYDGGAPGGYSHHGSGYPSLKPNSHAGAGAGVLAGQPYTTSAILEGISNSYARPDAGVPASAMTPSRKRTSGPGGTPSAAPKQHQRLRTPGDNGSMRSRSTSHIRESWQLMTGTPRSRRDRAGSQPADLAHMFQEQSR</sequence>
<dbReference type="STRING" id="691883.A0A058Z4D7"/>
<accession>A0A058Z4D7</accession>
<feature type="region of interest" description="Disordered" evidence="3">
    <location>
        <begin position="1157"/>
        <end position="1279"/>
    </location>
</feature>
<feature type="region of interest" description="Disordered" evidence="3">
    <location>
        <begin position="1"/>
        <end position="189"/>
    </location>
</feature>
<keyword evidence="1" id="KW-0433">Leucine-rich repeat</keyword>
<feature type="compositionally biased region" description="Low complexity" evidence="3">
    <location>
        <begin position="1266"/>
        <end position="1275"/>
    </location>
</feature>
<feature type="region of interest" description="Disordered" evidence="3">
    <location>
        <begin position="1015"/>
        <end position="1046"/>
    </location>
</feature>
<dbReference type="EMBL" id="KB932207">
    <property type="protein sequence ID" value="KCV69154.1"/>
    <property type="molecule type" value="Genomic_DNA"/>
</dbReference>
<feature type="compositionally biased region" description="Acidic residues" evidence="3">
    <location>
        <begin position="61"/>
        <end position="79"/>
    </location>
</feature>
<dbReference type="InterPro" id="IPR001611">
    <property type="entry name" value="Leu-rich_rpt"/>
</dbReference>
<keyword evidence="2" id="KW-0677">Repeat</keyword>
<evidence type="ECO:0000256" key="1">
    <source>
        <dbReference type="ARBA" id="ARBA00022614"/>
    </source>
</evidence>
<dbReference type="SMART" id="SM00369">
    <property type="entry name" value="LRR_TYP"/>
    <property type="match status" value="17"/>
</dbReference>
<dbReference type="SUPFAM" id="SSF52058">
    <property type="entry name" value="L domain-like"/>
    <property type="match status" value="2"/>
</dbReference>
<dbReference type="Gene3D" id="3.80.10.10">
    <property type="entry name" value="Ribonuclease Inhibitor"/>
    <property type="match status" value="3"/>
</dbReference>
<feature type="compositionally biased region" description="Pro residues" evidence="3">
    <location>
        <begin position="1167"/>
        <end position="1176"/>
    </location>
</feature>
<evidence type="ECO:0000256" key="2">
    <source>
        <dbReference type="ARBA" id="ARBA00022737"/>
    </source>
</evidence>
<feature type="compositionally biased region" description="Gly residues" evidence="3">
    <location>
        <begin position="299"/>
        <end position="308"/>
    </location>
</feature>
<feature type="compositionally biased region" description="Polar residues" evidence="3">
    <location>
        <begin position="1201"/>
        <end position="1217"/>
    </location>
</feature>
<dbReference type="Proteomes" id="UP000030693">
    <property type="component" value="Unassembled WGS sequence"/>
</dbReference>
<reference evidence="4" key="1">
    <citation type="submission" date="2013-04" db="EMBL/GenBank/DDBJ databases">
        <title>The Genome Sequence of Fonticula alba ATCC 38817.</title>
        <authorList>
            <consortium name="The Broad Institute Genomics Platform"/>
            <person name="Russ C."/>
            <person name="Cuomo C."/>
            <person name="Burger G."/>
            <person name="Gray M.W."/>
            <person name="Holland P.W.H."/>
            <person name="King N."/>
            <person name="Lang F.B.F."/>
            <person name="Roger A.J."/>
            <person name="Ruiz-Trillo I."/>
            <person name="Brown M."/>
            <person name="Walker B."/>
            <person name="Young S."/>
            <person name="Zeng Q."/>
            <person name="Gargeya S."/>
            <person name="Fitzgerald M."/>
            <person name="Haas B."/>
            <person name="Abouelleil A."/>
            <person name="Allen A.W."/>
            <person name="Alvarado L."/>
            <person name="Arachchi H.M."/>
            <person name="Berlin A.M."/>
            <person name="Chapman S.B."/>
            <person name="Gainer-Dewar J."/>
            <person name="Goldberg J."/>
            <person name="Griggs A."/>
            <person name="Gujja S."/>
            <person name="Hansen M."/>
            <person name="Howarth C."/>
            <person name="Imamovic A."/>
            <person name="Ireland A."/>
            <person name="Larimer J."/>
            <person name="McCowan C."/>
            <person name="Murphy C."/>
            <person name="Pearson M."/>
            <person name="Poon T.W."/>
            <person name="Priest M."/>
            <person name="Roberts A."/>
            <person name="Saif S."/>
            <person name="Shea T."/>
            <person name="Sisk P."/>
            <person name="Sykes S."/>
            <person name="Wortman J."/>
            <person name="Nusbaum C."/>
            <person name="Birren B."/>
        </authorList>
    </citation>
    <scope>NUCLEOTIDE SEQUENCE [LARGE SCALE GENOMIC DNA]</scope>
    <source>
        <strain evidence="4">ATCC 38817</strain>
    </source>
</reference>